<gene>
    <name evidence="3" type="primary">pucR</name>
    <name evidence="3" type="ORF">GCM10017774_11510</name>
</gene>
<accession>A0ABQ3MBP9</accession>
<comment type="caution">
    <text evidence="3">The sequence shown here is derived from an EMBL/GenBank/DDBJ whole genome shotgun (WGS) entry which is preliminary data.</text>
</comment>
<evidence type="ECO:0000313" key="4">
    <source>
        <dbReference type="Proteomes" id="UP000605568"/>
    </source>
</evidence>
<dbReference type="EMBL" id="BNAR01000001">
    <property type="protein sequence ID" value="GHH31610.1"/>
    <property type="molecule type" value="Genomic_DNA"/>
</dbReference>
<reference evidence="4" key="1">
    <citation type="journal article" date="2019" name="Int. J. Syst. Evol. Microbiol.">
        <title>The Global Catalogue of Microorganisms (GCM) 10K type strain sequencing project: providing services to taxonomists for standard genome sequencing and annotation.</title>
        <authorList>
            <consortium name="The Broad Institute Genomics Platform"/>
            <consortium name="The Broad Institute Genome Sequencing Center for Infectious Disease"/>
            <person name="Wu L."/>
            <person name="Ma J."/>
        </authorList>
    </citation>
    <scope>NUCLEOTIDE SEQUENCE [LARGE SCALE GENOMIC DNA]</scope>
    <source>
        <strain evidence="4">CGMCC 4.7367</strain>
    </source>
</reference>
<evidence type="ECO:0000259" key="1">
    <source>
        <dbReference type="Pfam" id="PF07905"/>
    </source>
</evidence>
<keyword evidence="4" id="KW-1185">Reference proteome</keyword>
<protein>
    <submittedName>
        <fullName evidence="3">PucR family transcriptional regulator</fullName>
    </submittedName>
</protein>
<dbReference type="InterPro" id="IPR025736">
    <property type="entry name" value="PucR_C-HTH_dom"/>
</dbReference>
<dbReference type="InterPro" id="IPR042070">
    <property type="entry name" value="PucR_C-HTH_sf"/>
</dbReference>
<dbReference type="PANTHER" id="PTHR33744">
    <property type="entry name" value="CARBOHYDRATE DIACID REGULATOR"/>
    <property type="match status" value="1"/>
</dbReference>
<dbReference type="RefSeq" id="WP_191296331.1">
    <property type="nucleotide sequence ID" value="NZ_BNAR01000001.1"/>
</dbReference>
<dbReference type="InterPro" id="IPR051448">
    <property type="entry name" value="CdaR-like_regulators"/>
</dbReference>
<dbReference type="InterPro" id="IPR012914">
    <property type="entry name" value="PucR_dom"/>
</dbReference>
<feature type="domain" description="Purine catabolism PurC-like" evidence="1">
    <location>
        <begin position="16"/>
        <end position="116"/>
    </location>
</feature>
<dbReference type="Pfam" id="PF07905">
    <property type="entry name" value="PucR"/>
    <property type="match status" value="1"/>
</dbReference>
<evidence type="ECO:0000313" key="3">
    <source>
        <dbReference type="EMBL" id="GHH31610.1"/>
    </source>
</evidence>
<feature type="domain" description="PucR C-terminal helix-turn-helix" evidence="2">
    <location>
        <begin position="360"/>
        <end position="416"/>
    </location>
</feature>
<evidence type="ECO:0000259" key="2">
    <source>
        <dbReference type="Pfam" id="PF13556"/>
    </source>
</evidence>
<sequence length="420" mass="44606">MPITLHDLARSLGLPVLAGDVSKPVGWVHGTELADPTPFLEGGELLLTTGLNALRDGYVERLVRAGVVGLGFGTGLGHDVVPPALVHEAEQVGLGLVEVPREVPFIAISKAVSKALAADEYAVLARTGEAQRALTRAAVRAGVGGVVRRLGQWIDGWAVLLDAAGEPVHAHNPRLVPDLTAELARLRTAGGLASAAFELDGVHVFLQVLGSRARGVLAVGTARPDPGIVNTAASLLVLALAQHDSVDAARRELRAGQFRMLLAGLPVDGLPDRFRVFLAGEPPDDTVFWAEHDGDVVVLTGEFDGVASSEVDSTGVARGYREARQARQAGVRTFEELAGTLPLPEGFADALLEPLDAGTRETLRVWLSHHGSWDPAAAQLDVHRHTLRNRVRRAEQALGRSLDSPGLRAELWLALHREGQ</sequence>
<dbReference type="Gene3D" id="1.10.10.2840">
    <property type="entry name" value="PucR C-terminal helix-turn-helix domain"/>
    <property type="match status" value="1"/>
</dbReference>
<name>A0ABQ3MBP9_9PSEU</name>
<dbReference type="Proteomes" id="UP000605568">
    <property type="component" value="Unassembled WGS sequence"/>
</dbReference>
<proteinExistence type="predicted"/>
<dbReference type="Pfam" id="PF13556">
    <property type="entry name" value="HTH_30"/>
    <property type="match status" value="1"/>
</dbReference>
<dbReference type="PANTHER" id="PTHR33744:SF1">
    <property type="entry name" value="DNA-BINDING TRANSCRIPTIONAL ACTIVATOR ADER"/>
    <property type="match status" value="1"/>
</dbReference>
<organism evidence="3 4">
    <name type="scientific">Lentzea cavernae</name>
    <dbReference type="NCBI Taxonomy" id="2020703"/>
    <lineage>
        <taxon>Bacteria</taxon>
        <taxon>Bacillati</taxon>
        <taxon>Actinomycetota</taxon>
        <taxon>Actinomycetes</taxon>
        <taxon>Pseudonocardiales</taxon>
        <taxon>Pseudonocardiaceae</taxon>
        <taxon>Lentzea</taxon>
    </lineage>
</organism>